<dbReference type="InterPro" id="IPR015797">
    <property type="entry name" value="NUDIX_hydrolase-like_dom_sf"/>
</dbReference>
<dbReference type="PANTHER" id="PTHR36395:SF1">
    <property type="entry name" value="RING-H2 ZINC FINGER PROTEIN"/>
    <property type="match status" value="1"/>
</dbReference>
<proteinExistence type="predicted"/>
<dbReference type="PANTHER" id="PTHR36395">
    <property type="entry name" value="RING-H2 ZINC FINGER PROTEIN"/>
    <property type="match status" value="1"/>
</dbReference>
<evidence type="ECO:0000313" key="3">
    <source>
        <dbReference type="Proteomes" id="UP000034292"/>
    </source>
</evidence>
<organism evidence="2 3">
    <name type="scientific">Candidatus Curtissbacteria bacterium GW2011_GWA1_40_9</name>
    <dbReference type="NCBI Taxonomy" id="1618408"/>
    <lineage>
        <taxon>Bacteria</taxon>
        <taxon>Candidatus Curtissiibacteriota</taxon>
    </lineage>
</organism>
<name>A0A0G0WRX9_9BACT</name>
<dbReference type="Pfam" id="PF00293">
    <property type="entry name" value="NUDIX"/>
    <property type="match status" value="1"/>
</dbReference>
<evidence type="ECO:0000259" key="1">
    <source>
        <dbReference type="Pfam" id="PF00293"/>
    </source>
</evidence>
<gene>
    <name evidence="2" type="ORF">UU23_C0003G0005</name>
</gene>
<protein>
    <recommendedName>
        <fullName evidence="1">Nudix hydrolase domain-containing protein</fullName>
    </recommendedName>
</protein>
<feature type="domain" description="Nudix hydrolase" evidence="1">
    <location>
        <begin position="93"/>
        <end position="146"/>
    </location>
</feature>
<dbReference type="SUPFAM" id="SSF55811">
    <property type="entry name" value="Nudix"/>
    <property type="match status" value="1"/>
</dbReference>
<dbReference type="EMBL" id="LBZV01000003">
    <property type="protein sequence ID" value="KKR78107.1"/>
    <property type="molecule type" value="Genomic_DNA"/>
</dbReference>
<sequence>MSQNEELTDEELEVQLRKHGIDFDKWGHGAQKTYAHLLEEIKSGETLLESKDDALLRKFKVVGVDVTYTDNNGKSYRLREDRQVFNDGRERRRNLGTSIAEKLKPDESADTAAHRALDEELGITVENINKRGEYHVRQPSESYSGLVSDYNAFIYEVKIDNDQFKPEGYIEVQQDKTSYFVWDKINPRTD</sequence>
<accession>A0A0G0WRX9</accession>
<evidence type="ECO:0000313" key="2">
    <source>
        <dbReference type="EMBL" id="KKR78107.1"/>
    </source>
</evidence>
<dbReference type="InterPro" id="IPR000086">
    <property type="entry name" value="NUDIX_hydrolase_dom"/>
</dbReference>
<dbReference type="Gene3D" id="3.90.79.10">
    <property type="entry name" value="Nucleoside Triphosphate Pyrophosphohydrolase"/>
    <property type="match status" value="1"/>
</dbReference>
<dbReference type="Proteomes" id="UP000034292">
    <property type="component" value="Unassembled WGS sequence"/>
</dbReference>
<comment type="caution">
    <text evidence="2">The sequence shown here is derived from an EMBL/GenBank/DDBJ whole genome shotgun (WGS) entry which is preliminary data.</text>
</comment>
<dbReference type="AlphaFoldDB" id="A0A0G0WRX9"/>
<reference evidence="2 3" key="1">
    <citation type="journal article" date="2015" name="Nature">
        <title>rRNA introns, odd ribosomes, and small enigmatic genomes across a large radiation of phyla.</title>
        <authorList>
            <person name="Brown C.T."/>
            <person name="Hug L.A."/>
            <person name="Thomas B.C."/>
            <person name="Sharon I."/>
            <person name="Castelle C.J."/>
            <person name="Singh A."/>
            <person name="Wilkins M.J."/>
            <person name="Williams K.H."/>
            <person name="Banfield J.F."/>
        </authorList>
    </citation>
    <scope>NUCLEOTIDE SEQUENCE [LARGE SCALE GENOMIC DNA]</scope>
</reference>